<evidence type="ECO:0000256" key="8">
    <source>
        <dbReference type="ARBA" id="ARBA00023136"/>
    </source>
</evidence>
<keyword evidence="11" id="KW-0408">Iron</keyword>
<dbReference type="OMA" id="MAICINI"/>
<dbReference type="InterPro" id="IPR017214">
    <property type="entry name" value="UCP037471"/>
</dbReference>
<dbReference type="CDD" id="cd09629">
    <property type="entry name" value="DOMON_CIL1_like"/>
    <property type="match status" value="1"/>
</dbReference>
<dbReference type="Pfam" id="PF03188">
    <property type="entry name" value="Cytochrom_B561"/>
    <property type="match status" value="1"/>
</dbReference>
<gene>
    <name evidence="16" type="ORF">ZOSMA_35G00350</name>
</gene>
<dbReference type="OrthoDB" id="2419613at2759"/>
<dbReference type="InterPro" id="IPR006593">
    <property type="entry name" value="Cyt_b561/ferric_Rdtase_TM"/>
</dbReference>
<comment type="caution">
    <text evidence="16">The sequence shown here is derived from an EMBL/GenBank/DDBJ whole genome shotgun (WGS) entry which is preliminary data.</text>
</comment>
<feature type="transmembrane region" description="Helical" evidence="12">
    <location>
        <begin position="306"/>
        <end position="326"/>
    </location>
</feature>
<evidence type="ECO:0000256" key="10">
    <source>
        <dbReference type="PIRNR" id="PIRNR037471"/>
    </source>
</evidence>
<evidence type="ECO:0000256" key="9">
    <source>
        <dbReference type="ARBA" id="ARBA00053871"/>
    </source>
</evidence>
<dbReference type="AlphaFoldDB" id="A0A0K9P8V5"/>
<feature type="binding site" description="axial binding residue" evidence="11">
    <location>
        <position position="205"/>
    </location>
    <ligand>
        <name>heme b</name>
        <dbReference type="ChEBI" id="CHEBI:60344"/>
        <label>1</label>
    </ligand>
    <ligandPart>
        <name>Fe</name>
        <dbReference type="ChEBI" id="CHEBI:18248"/>
    </ligandPart>
</feature>
<feature type="transmembrane region" description="Helical" evidence="12">
    <location>
        <begin position="277"/>
        <end position="294"/>
    </location>
</feature>
<feature type="transmembrane region" description="Helical" evidence="12">
    <location>
        <begin position="204"/>
        <end position="224"/>
    </location>
</feature>
<comment type="subcellular location">
    <subcellularLocation>
        <location evidence="1">Membrane</location>
        <topology evidence="1">Multi-pass membrane protein</topology>
    </subcellularLocation>
</comment>
<name>A0A0K9P8V5_ZOSMR</name>
<evidence type="ECO:0000256" key="6">
    <source>
        <dbReference type="ARBA" id="ARBA00022982"/>
    </source>
</evidence>
<feature type="binding site" description="axial binding residue" evidence="11">
    <location>
        <position position="274"/>
    </location>
    <ligand>
        <name>heme b</name>
        <dbReference type="ChEBI" id="CHEBI:60344"/>
        <label>1</label>
    </ligand>
    <ligandPart>
        <name>Fe</name>
        <dbReference type="ChEBI" id="CHEBI:18248"/>
    </ligandPart>
</feature>
<evidence type="ECO:0000313" key="17">
    <source>
        <dbReference type="Proteomes" id="UP000036987"/>
    </source>
</evidence>
<dbReference type="InterPro" id="IPR045265">
    <property type="entry name" value="AIR12_DOMON"/>
</dbReference>
<evidence type="ECO:0000259" key="15">
    <source>
        <dbReference type="PROSITE" id="PS50939"/>
    </source>
</evidence>
<comment type="cofactor">
    <cofactor evidence="10">
        <name>heme b</name>
        <dbReference type="ChEBI" id="CHEBI:60344"/>
    </cofactor>
    <text evidence="10">Binds 2 heme b groups non-covalently.</text>
</comment>
<dbReference type="Pfam" id="PF04526">
    <property type="entry name" value="DUF568"/>
    <property type="match status" value="1"/>
</dbReference>
<feature type="binding site" description="axial binding residue" evidence="11">
    <location>
        <position position="310"/>
    </location>
    <ligand>
        <name>heme b</name>
        <dbReference type="ChEBI" id="CHEBI:60344"/>
        <label>1</label>
    </ligand>
    <ligandPart>
        <name>Fe</name>
        <dbReference type="ChEBI" id="CHEBI:18248"/>
    </ligandPart>
</feature>
<dbReference type="SMART" id="SM00665">
    <property type="entry name" value="B561"/>
    <property type="match status" value="1"/>
</dbReference>
<evidence type="ECO:0000256" key="13">
    <source>
        <dbReference type="SAM" id="SignalP"/>
    </source>
</evidence>
<keyword evidence="6 10" id="KW-0249">Electron transport</keyword>
<feature type="domain" description="Cytochrome b561" evidence="15">
    <location>
        <begin position="167"/>
        <end position="365"/>
    </location>
</feature>
<dbReference type="PANTHER" id="PTHR23130:SF167">
    <property type="entry name" value="CYTOCHROME B561 AND DOMON DOMAIN-CONTAINING PROTEIN"/>
    <property type="match status" value="1"/>
</dbReference>
<dbReference type="PROSITE" id="PS50939">
    <property type="entry name" value="CYTOCHROME_B561"/>
    <property type="match status" value="1"/>
</dbReference>
<reference evidence="17" key="1">
    <citation type="journal article" date="2016" name="Nature">
        <title>The genome of the seagrass Zostera marina reveals angiosperm adaptation to the sea.</title>
        <authorList>
            <person name="Olsen J.L."/>
            <person name="Rouze P."/>
            <person name="Verhelst B."/>
            <person name="Lin Y.-C."/>
            <person name="Bayer T."/>
            <person name="Collen J."/>
            <person name="Dattolo E."/>
            <person name="De Paoli E."/>
            <person name="Dittami S."/>
            <person name="Maumus F."/>
            <person name="Michel G."/>
            <person name="Kersting A."/>
            <person name="Lauritano C."/>
            <person name="Lohaus R."/>
            <person name="Toepel M."/>
            <person name="Tonon T."/>
            <person name="Vanneste K."/>
            <person name="Amirebrahimi M."/>
            <person name="Brakel J."/>
            <person name="Bostroem C."/>
            <person name="Chovatia M."/>
            <person name="Grimwood J."/>
            <person name="Jenkins J.W."/>
            <person name="Jueterbock A."/>
            <person name="Mraz A."/>
            <person name="Stam W.T."/>
            <person name="Tice H."/>
            <person name="Bornberg-Bauer E."/>
            <person name="Green P.J."/>
            <person name="Pearson G.A."/>
            <person name="Procaccini G."/>
            <person name="Duarte C.M."/>
            <person name="Schmutz J."/>
            <person name="Reusch T.B.H."/>
            <person name="Van de Peer Y."/>
        </authorList>
    </citation>
    <scope>NUCLEOTIDE SEQUENCE [LARGE SCALE GENOMIC DNA]</scope>
    <source>
        <strain evidence="17">cv. Finnish</strain>
    </source>
</reference>
<keyword evidence="7 12" id="KW-1133">Transmembrane helix</keyword>
<keyword evidence="2 10" id="KW-0813">Transport</keyword>
<feature type="transmembrane region" description="Helical" evidence="12">
    <location>
        <begin position="236"/>
        <end position="257"/>
    </location>
</feature>
<feature type="signal peptide" evidence="13">
    <location>
        <begin position="1"/>
        <end position="22"/>
    </location>
</feature>
<sequence>MAICINIFFCVFISSLLLSVSGQGCNTFTFSQKRLYSTCNSLPKLTASLHWNYSPSNSTVDLAFRALQSSGGWIAWGLNPTGSGMPGAQTLVASMGSSDGRAIKAYTTPITNKAPDMAEGNLSFPVSDLTGEYRNGVMTIFAKITVPNGQTRFNHLWQVSMSISNGVPVGHPFTGDNILSLGTVDFKSGALSSSGNSGIRRRNIHGTLNVVGWGFLMPIGVIIARYVKIFSFADPLWFYLHVTFQCSAYVLGVAGWATGMKLGSESHGNHHATHRNIGIALFCFATLQVTALLLRPKKSDKYRIYWNVYHHSVGYLIVILSIVNIVKGLNILNPAEKWKYAYISTISTLGGVALVLEIVTWVVVCKAKSRISEKTNAGVIHHGPHPHSHSLVWQPRN</sequence>
<keyword evidence="17" id="KW-1185">Reference proteome</keyword>
<dbReference type="PROSITE" id="PS50836">
    <property type="entry name" value="DOMON"/>
    <property type="match status" value="1"/>
</dbReference>
<feature type="domain" description="DOMON" evidence="14">
    <location>
        <begin position="45"/>
        <end position="160"/>
    </location>
</feature>
<evidence type="ECO:0000256" key="1">
    <source>
        <dbReference type="ARBA" id="ARBA00004141"/>
    </source>
</evidence>
<evidence type="ECO:0000256" key="5">
    <source>
        <dbReference type="ARBA" id="ARBA00022729"/>
    </source>
</evidence>
<keyword evidence="5 13" id="KW-0732">Signal</keyword>
<organism evidence="16 17">
    <name type="scientific">Zostera marina</name>
    <name type="common">Eelgrass</name>
    <dbReference type="NCBI Taxonomy" id="29655"/>
    <lineage>
        <taxon>Eukaryota</taxon>
        <taxon>Viridiplantae</taxon>
        <taxon>Streptophyta</taxon>
        <taxon>Embryophyta</taxon>
        <taxon>Tracheophyta</taxon>
        <taxon>Spermatophyta</taxon>
        <taxon>Magnoliopsida</taxon>
        <taxon>Liliopsida</taxon>
        <taxon>Zosteraceae</taxon>
        <taxon>Zostera</taxon>
    </lineage>
</organism>
<feature type="binding site" description="axial binding residue" evidence="11">
    <location>
        <position position="241"/>
    </location>
    <ligand>
        <name>heme b</name>
        <dbReference type="ChEBI" id="CHEBI:60344"/>
        <label>1</label>
    </ligand>
    <ligandPart>
        <name>Fe</name>
        <dbReference type="ChEBI" id="CHEBI:18248"/>
    </ligandPart>
</feature>
<keyword evidence="3 12" id="KW-0812">Transmembrane</keyword>
<evidence type="ECO:0000259" key="14">
    <source>
        <dbReference type="PROSITE" id="PS50836"/>
    </source>
</evidence>
<proteinExistence type="predicted"/>
<evidence type="ECO:0000256" key="7">
    <source>
        <dbReference type="ARBA" id="ARBA00022989"/>
    </source>
</evidence>
<dbReference type="FunFam" id="1.20.120.1770:FF:000007">
    <property type="entry name" value="Cytochrome b561 and DOMON domain-containing protein"/>
    <property type="match status" value="1"/>
</dbReference>
<evidence type="ECO:0000256" key="12">
    <source>
        <dbReference type="SAM" id="Phobius"/>
    </source>
</evidence>
<dbReference type="Gene3D" id="1.20.120.1770">
    <property type="match status" value="1"/>
</dbReference>
<evidence type="ECO:0000256" key="11">
    <source>
        <dbReference type="PIRSR" id="PIRSR037471-1"/>
    </source>
</evidence>
<dbReference type="CDD" id="cd08760">
    <property type="entry name" value="Cyt_b561_FRRS1_like"/>
    <property type="match status" value="1"/>
</dbReference>
<dbReference type="Proteomes" id="UP000036987">
    <property type="component" value="Unassembled WGS sequence"/>
</dbReference>
<comment type="function">
    <text evidence="9">May act as a catecholamine-responsive trans-membrane electron transporter.</text>
</comment>
<evidence type="ECO:0000313" key="16">
    <source>
        <dbReference type="EMBL" id="KMZ64580.1"/>
    </source>
</evidence>
<accession>A0A0K9P8V5</accession>
<keyword evidence="4 11" id="KW-0479">Metal-binding</keyword>
<dbReference type="InterPro" id="IPR005018">
    <property type="entry name" value="DOMON_domain"/>
</dbReference>
<dbReference type="EMBL" id="LFYR01001125">
    <property type="protein sequence ID" value="KMZ64580.1"/>
    <property type="molecule type" value="Genomic_DNA"/>
</dbReference>
<evidence type="ECO:0000256" key="3">
    <source>
        <dbReference type="ARBA" id="ARBA00022692"/>
    </source>
</evidence>
<dbReference type="PANTHER" id="PTHR23130">
    <property type="entry name" value="CYTOCHROME B561 AND DOMON DOMAIN-CONTAINING PROTEIN"/>
    <property type="match status" value="1"/>
</dbReference>
<keyword evidence="8 10" id="KW-0472">Membrane</keyword>
<feature type="chain" id="PRO_5005527539" description="Cytochrome b561 and DOMON domain-containing protein" evidence="13">
    <location>
        <begin position="23"/>
        <end position="397"/>
    </location>
</feature>
<evidence type="ECO:0000256" key="2">
    <source>
        <dbReference type="ARBA" id="ARBA00022448"/>
    </source>
</evidence>
<dbReference type="STRING" id="29655.A0A0K9P8V5"/>
<dbReference type="GO" id="GO:0046872">
    <property type="term" value="F:metal ion binding"/>
    <property type="evidence" value="ECO:0007669"/>
    <property type="project" value="UniProtKB-KW"/>
</dbReference>
<evidence type="ECO:0000256" key="4">
    <source>
        <dbReference type="ARBA" id="ARBA00022723"/>
    </source>
</evidence>
<feature type="transmembrane region" description="Helical" evidence="12">
    <location>
        <begin position="341"/>
        <end position="364"/>
    </location>
</feature>
<dbReference type="GO" id="GO:0016020">
    <property type="term" value="C:membrane"/>
    <property type="evidence" value="ECO:0007669"/>
    <property type="project" value="UniProtKB-SubCell"/>
</dbReference>
<protein>
    <recommendedName>
        <fullName evidence="10">Cytochrome b561 and DOMON domain-containing protein</fullName>
    </recommendedName>
</protein>
<dbReference type="PIRSF" id="PIRSF037471">
    <property type="entry name" value="UCP037471"/>
    <property type="match status" value="1"/>
</dbReference>